<dbReference type="EC" id="1.4.3.-" evidence="3"/>
<dbReference type="PANTHER" id="PTHR13847:SF281">
    <property type="entry name" value="FAD DEPENDENT OXIDOREDUCTASE DOMAIN-CONTAINING PROTEIN"/>
    <property type="match status" value="1"/>
</dbReference>
<dbReference type="Pfam" id="PF01266">
    <property type="entry name" value="DAO"/>
    <property type="match status" value="1"/>
</dbReference>
<dbReference type="GO" id="GO:0005737">
    <property type="term" value="C:cytoplasm"/>
    <property type="evidence" value="ECO:0007669"/>
    <property type="project" value="TreeGrafter"/>
</dbReference>
<feature type="domain" description="FAD dependent oxidoreductase" evidence="2">
    <location>
        <begin position="39"/>
        <end position="402"/>
    </location>
</feature>
<dbReference type="RefSeq" id="WP_088916143.1">
    <property type="nucleotide sequence ID" value="NZ_CP018632.1"/>
</dbReference>
<proteinExistence type="predicted"/>
<organism evidence="3 4">
    <name type="scientific">Granulosicoccus antarcticus IMCC3135</name>
    <dbReference type="NCBI Taxonomy" id="1192854"/>
    <lineage>
        <taxon>Bacteria</taxon>
        <taxon>Pseudomonadati</taxon>
        <taxon>Pseudomonadota</taxon>
        <taxon>Gammaproteobacteria</taxon>
        <taxon>Chromatiales</taxon>
        <taxon>Granulosicoccaceae</taxon>
        <taxon>Granulosicoccus</taxon>
    </lineage>
</organism>
<evidence type="ECO:0000313" key="4">
    <source>
        <dbReference type="Proteomes" id="UP000250079"/>
    </source>
</evidence>
<dbReference type="GO" id="GO:0016491">
    <property type="term" value="F:oxidoreductase activity"/>
    <property type="evidence" value="ECO:0007669"/>
    <property type="project" value="UniProtKB-KW"/>
</dbReference>
<reference evidence="3 4" key="1">
    <citation type="submission" date="2016-12" db="EMBL/GenBank/DDBJ databases">
        <authorList>
            <person name="Song W.-J."/>
            <person name="Kurnit D.M."/>
        </authorList>
    </citation>
    <scope>NUCLEOTIDE SEQUENCE [LARGE SCALE GENOMIC DNA]</scope>
    <source>
        <strain evidence="3 4">IMCC3135</strain>
    </source>
</reference>
<dbReference type="EMBL" id="CP018632">
    <property type="protein sequence ID" value="ASJ70616.1"/>
    <property type="molecule type" value="Genomic_DNA"/>
</dbReference>
<evidence type="ECO:0000259" key="2">
    <source>
        <dbReference type="Pfam" id="PF01266"/>
    </source>
</evidence>
<evidence type="ECO:0000256" key="1">
    <source>
        <dbReference type="ARBA" id="ARBA00023002"/>
    </source>
</evidence>
<keyword evidence="1 3" id="KW-0560">Oxidoreductase</keyword>
<dbReference type="Gene3D" id="3.30.9.10">
    <property type="entry name" value="D-Amino Acid Oxidase, subunit A, domain 2"/>
    <property type="match status" value="1"/>
</dbReference>
<protein>
    <submittedName>
        <fullName evidence="3">Gamma-glutamylputrescine oxidoreductase</fullName>
        <ecNumber evidence="3">1.4.3.-</ecNumber>
    </submittedName>
</protein>
<dbReference type="InterPro" id="IPR036188">
    <property type="entry name" value="FAD/NAD-bd_sf"/>
</dbReference>
<dbReference type="PANTHER" id="PTHR13847">
    <property type="entry name" value="SARCOSINE DEHYDROGENASE-RELATED"/>
    <property type="match status" value="1"/>
</dbReference>
<name>A0A2Z2NH46_9GAMM</name>
<dbReference type="Gene3D" id="3.50.50.60">
    <property type="entry name" value="FAD/NAD(P)-binding domain"/>
    <property type="match status" value="1"/>
</dbReference>
<keyword evidence="4" id="KW-1185">Reference proteome</keyword>
<dbReference type="Proteomes" id="UP000250079">
    <property type="component" value="Chromosome"/>
</dbReference>
<dbReference type="AlphaFoldDB" id="A0A2Z2NH46"/>
<gene>
    <name evidence="3" type="primary">puuB_2</name>
    <name evidence="3" type="ORF">IMCC3135_02515</name>
</gene>
<sequence>MSTVYKASRLPTHVGPAAWNAIITARKPTPVLSSDVHSDVVIVGAGFAGLSAARRLIQLNPDMKVTILEAGQIAEAASGRNSGFMIDLPHELASSDYAGSEKNKDLTLTGLNRKAIEFAAQAVEEYGIDPAYFDRAGKVNAAASEQSHQQNKSYAHHLEQMNEPYEMLDQVAMQEMTGSAYYQSGLYTPGTVMLQPAGYVRGLATGLMDKVRICENSPVIKFERQASDWCVSTPQGKVTANKVILANNGHLESFGLMRGRLMHVFLFACMTEEINPSLQRALGGHSRWGLTPSDPMGTTVRRIDSSQGGHRIITRTCADFCPQMETSEKMKDRALRVMRRKFDDRFPALSSVKMEFTWAGHLCLSRNSVSVAHELDEGVFAACCQNGLGTTRGVLTGIAAAESVCGVSSEISRYFAAEPEPERFLVPAPVATLGANAYLRWKEWQARRD</sequence>
<dbReference type="SUPFAM" id="SSF51905">
    <property type="entry name" value="FAD/NAD(P)-binding domain"/>
    <property type="match status" value="1"/>
</dbReference>
<dbReference type="OrthoDB" id="311718at2"/>
<dbReference type="InterPro" id="IPR006076">
    <property type="entry name" value="FAD-dep_OxRdtase"/>
</dbReference>
<evidence type="ECO:0000313" key="3">
    <source>
        <dbReference type="EMBL" id="ASJ70616.1"/>
    </source>
</evidence>
<dbReference type="KEGG" id="gai:IMCC3135_02515"/>
<accession>A0A2Z2NH46</accession>